<dbReference type="PANTHER" id="PTHR33103">
    <property type="entry name" value="OS01G0153900 PROTEIN"/>
    <property type="match status" value="1"/>
</dbReference>
<reference evidence="1 2" key="1">
    <citation type="journal article" date="2020" name="IScience">
        <title>Genome Sequencing of the Endangered Kingdonia uniflora (Circaeasteraceae, Ranunculales) Reveals Potential Mechanisms of Evolutionary Specialization.</title>
        <authorList>
            <person name="Sun Y."/>
            <person name="Deng T."/>
            <person name="Zhang A."/>
            <person name="Moore M.J."/>
            <person name="Landis J.B."/>
            <person name="Lin N."/>
            <person name="Zhang H."/>
            <person name="Zhang X."/>
            <person name="Huang J."/>
            <person name="Zhang X."/>
            <person name="Sun H."/>
            <person name="Wang H."/>
        </authorList>
    </citation>
    <scope>NUCLEOTIDE SEQUENCE [LARGE SCALE GENOMIC DNA]</scope>
    <source>
        <strain evidence="1">TB1705</strain>
        <tissue evidence="1">Leaf</tissue>
    </source>
</reference>
<accession>A0A7J7MZP0</accession>
<dbReference type="EMBL" id="JACGCM010001165">
    <property type="protein sequence ID" value="KAF6160307.1"/>
    <property type="molecule type" value="Genomic_DNA"/>
</dbReference>
<evidence type="ECO:0000313" key="2">
    <source>
        <dbReference type="Proteomes" id="UP000541444"/>
    </source>
</evidence>
<keyword evidence="2" id="KW-1185">Reference proteome</keyword>
<dbReference type="InterPro" id="IPR007750">
    <property type="entry name" value="DUF674"/>
</dbReference>
<evidence type="ECO:0000313" key="1">
    <source>
        <dbReference type="EMBL" id="KAF6160307.1"/>
    </source>
</evidence>
<name>A0A7J7MZP0_9MAGN</name>
<dbReference type="Pfam" id="PF05056">
    <property type="entry name" value="DUF674"/>
    <property type="match status" value="2"/>
</dbReference>
<comment type="caution">
    <text evidence="1">The sequence shown here is derived from an EMBL/GenBank/DDBJ whole genome shotgun (WGS) entry which is preliminary data.</text>
</comment>
<dbReference type="AlphaFoldDB" id="A0A7J7MZP0"/>
<organism evidence="1 2">
    <name type="scientific">Kingdonia uniflora</name>
    <dbReference type="NCBI Taxonomy" id="39325"/>
    <lineage>
        <taxon>Eukaryota</taxon>
        <taxon>Viridiplantae</taxon>
        <taxon>Streptophyta</taxon>
        <taxon>Embryophyta</taxon>
        <taxon>Tracheophyta</taxon>
        <taxon>Spermatophyta</taxon>
        <taxon>Magnoliopsida</taxon>
        <taxon>Ranunculales</taxon>
        <taxon>Circaeasteraceae</taxon>
        <taxon>Kingdonia</taxon>
    </lineage>
</organism>
<proteinExistence type="predicted"/>
<gene>
    <name evidence="1" type="ORF">GIB67_019076</name>
</gene>
<protein>
    <submittedName>
        <fullName evidence="1">Uncharacterized protein</fullName>
    </submittedName>
</protein>
<dbReference type="PANTHER" id="PTHR33103:SF27">
    <property type="entry name" value="OS04G0594700 PROTEIN"/>
    <property type="match status" value="1"/>
</dbReference>
<dbReference type="Proteomes" id="UP000541444">
    <property type="component" value="Unassembled WGS sequence"/>
</dbReference>
<sequence length="177" mass="19826">MRFKCKQPKDHEVCLEDNGVEKEDNGDEAVFVAGTSTFIITDDLQIMLMPTATSLALMKNLDVMDMKALEEMIFDVSLEQPLVIEEMQTTIIAIQISKCISFLNLKSSTSTTGRGYMTGPVTFMVTDDLVVTDLSPISLFSFLESQNVLVYDIEEHMVSMGTTEVIYDCIIHIFLNC</sequence>